<protein>
    <submittedName>
        <fullName evidence="1">Uncharacterized protein</fullName>
    </submittedName>
</protein>
<accession>A0ABD5AH38</accession>
<name>A0ABD5AH38_VIBSP</name>
<dbReference type="EMBL" id="JAUYVK010000059">
    <property type="protein sequence ID" value="MDP2492354.1"/>
    <property type="molecule type" value="Genomic_DNA"/>
</dbReference>
<proteinExistence type="predicted"/>
<evidence type="ECO:0000313" key="1">
    <source>
        <dbReference type="EMBL" id="MDP2492354.1"/>
    </source>
</evidence>
<dbReference type="AlphaFoldDB" id="A0ABD5AH38"/>
<feature type="non-terminal residue" evidence="1">
    <location>
        <position position="1"/>
    </location>
</feature>
<dbReference type="RefSeq" id="WP_305375257.1">
    <property type="nucleotide sequence ID" value="NZ_JAUYVK010000059.1"/>
</dbReference>
<evidence type="ECO:0000313" key="2">
    <source>
        <dbReference type="Proteomes" id="UP001177883"/>
    </source>
</evidence>
<comment type="caution">
    <text evidence="1">The sequence shown here is derived from an EMBL/GenBank/DDBJ whole genome shotgun (WGS) entry which is preliminary data.</text>
</comment>
<sequence>IDYLRVIQSNLKVLNVYLSLDKHNKHIQVSCIRINVYIDSQLSPANSYQELTLLDDNQKPWLVAIHLFVFTF</sequence>
<gene>
    <name evidence="1" type="ORF">Q8W38_23710</name>
</gene>
<organism evidence="1 2">
    <name type="scientific">Vibrio splendidus</name>
    <dbReference type="NCBI Taxonomy" id="29497"/>
    <lineage>
        <taxon>Bacteria</taxon>
        <taxon>Pseudomonadati</taxon>
        <taxon>Pseudomonadota</taxon>
        <taxon>Gammaproteobacteria</taxon>
        <taxon>Vibrionales</taxon>
        <taxon>Vibrionaceae</taxon>
        <taxon>Vibrio</taxon>
    </lineage>
</organism>
<reference evidence="1" key="1">
    <citation type="submission" date="2023-07" db="EMBL/GenBank/DDBJ databases">
        <title>Genome content predicts the carbon catabolic preferences of heterotrophic bacteria.</title>
        <authorList>
            <person name="Gralka M."/>
        </authorList>
    </citation>
    <scope>NUCLEOTIDE SEQUENCE</scope>
    <source>
        <strain evidence="1">6E03</strain>
    </source>
</reference>
<dbReference type="Proteomes" id="UP001177883">
    <property type="component" value="Unassembled WGS sequence"/>
</dbReference>